<organism evidence="2 3">
    <name type="scientific">Dokdonella immobilis</name>
    <dbReference type="NCBI Taxonomy" id="578942"/>
    <lineage>
        <taxon>Bacteria</taxon>
        <taxon>Pseudomonadati</taxon>
        <taxon>Pseudomonadota</taxon>
        <taxon>Gammaproteobacteria</taxon>
        <taxon>Lysobacterales</taxon>
        <taxon>Rhodanobacteraceae</taxon>
        <taxon>Dokdonella</taxon>
    </lineage>
</organism>
<dbReference type="InterPro" id="IPR012334">
    <property type="entry name" value="Pectin_lyas_fold"/>
</dbReference>
<proteinExistence type="predicted"/>
<dbReference type="RefSeq" id="WP_092404079.1">
    <property type="nucleotide sequence ID" value="NZ_FOVF01000001.1"/>
</dbReference>
<accession>A0A1I4V9R5</accession>
<sequence length="1022" mass="101057">MPRKPLLAATISQLLMLQAAHASTTGGVAAPQHSGIVQGGPDFVVNAADDAGNGSCGVAVGECTLRDAVLAAESNSDASVITFDPTVFATPGTLTLSNGELAVKSSTTISGPGASQLTIDAGGQSRIFHFADLASPNSALDSVNAISGLTLTGGNGDGSAPDPGGRGGAIRSVAELALDQVHLVGNTTAADGGAIWSRFRDVTLIDSTLSGNTAAFKGGGLYTRDNAATVINSTISGNGVTTGSGSGGAILSKGGSLALANSTITGNTSLVSGVDANSGSLMGTIVANSSGADLKGTFVVADSLIEDPGTATLNTVSNTLLSVGPRLGALGDHGGSTPTHLPLPGSPAIDHFSGCSGTDQRGESRPFGAACDIGAVEVQESGQAGADFVVNANDDLGDGFCGAAVGECTLRDAVMAANGDPDVSVITFDAGVFASTQTNTLTKGQILVASPVTIIGPGQSLLILDAHSASRHFLIDDGIDASLLDVALSGMSLIGGSVSGSESGGALRNRENLVIDSISFSSNSANNTGGALFSAAPGSSTFSLSNATFNSNQANVSAGAEIQAGSGSVVEIADTEFQGNVGSSRGGGLALLLQGTSLDVHDSVFSGNSLRCSDCRGAGLYVEASAGVTDLSRLRILDNIGADVPSGPSSTARGGGLYLSQTSGSSSISELTLSGNQAAGDPGGLTANTRGGGAFISADQATVTLSRMTVSGNSSRQSSGGLYLAGSNNAELSLLDSTVSGNSSLRLGGGVHVSVDATSVVSIEGSSIIDNAAGTGASSPAPAGGGLFSSGSGSLNVSATVLARNSDSSASPARDIRSEVPTFGLVNSLVGDNTGSGLAGAPIGTPDVNNNLIGDPLGAGVIDPRLGPLADNGGLTLTHLPFADSPLIDRFNGCSGIDQTGNPRGIVVNGNPAQACDVGAVESSGDLIFADGFESAVMVVAFEKHAAHLGRAQIESRLRGAGQNNPVQILKTTAAPGSDALLVVNARQHGATIELQLNRYLDGEWLQGAWKVAGSGDVILRW</sequence>
<dbReference type="AlphaFoldDB" id="A0A1I4V9R5"/>
<dbReference type="NCBIfam" id="NF041518">
    <property type="entry name" value="choice_anch_Q"/>
    <property type="match status" value="2"/>
</dbReference>
<evidence type="ECO:0000313" key="2">
    <source>
        <dbReference type="EMBL" id="SFM97917.1"/>
    </source>
</evidence>
<dbReference type="STRING" id="578942.SAMN05216289_101248"/>
<dbReference type="EMBL" id="FOVF01000001">
    <property type="protein sequence ID" value="SFM97917.1"/>
    <property type="molecule type" value="Genomic_DNA"/>
</dbReference>
<evidence type="ECO:0000313" key="3">
    <source>
        <dbReference type="Proteomes" id="UP000198575"/>
    </source>
</evidence>
<dbReference type="PANTHER" id="PTHR11319:SF35">
    <property type="entry name" value="OUTER MEMBRANE PROTEIN PMPC-RELATED"/>
    <property type="match status" value="1"/>
</dbReference>
<dbReference type="Proteomes" id="UP000198575">
    <property type="component" value="Unassembled WGS sequence"/>
</dbReference>
<protein>
    <submittedName>
        <fullName evidence="2">CSLREA domain-containing protein</fullName>
    </submittedName>
</protein>
<dbReference type="Gene3D" id="2.160.20.10">
    <property type="entry name" value="Single-stranded right-handed beta-helix, Pectin lyase-like"/>
    <property type="match status" value="2"/>
</dbReference>
<feature type="signal peptide" evidence="1">
    <location>
        <begin position="1"/>
        <end position="22"/>
    </location>
</feature>
<gene>
    <name evidence="2" type="ORF">SAMN05216289_101248</name>
</gene>
<dbReference type="SUPFAM" id="SSF51126">
    <property type="entry name" value="Pectin lyase-like"/>
    <property type="match status" value="3"/>
</dbReference>
<evidence type="ECO:0000256" key="1">
    <source>
        <dbReference type="SAM" id="SignalP"/>
    </source>
</evidence>
<reference evidence="2 3" key="1">
    <citation type="submission" date="2016-10" db="EMBL/GenBank/DDBJ databases">
        <authorList>
            <person name="de Groot N.N."/>
        </authorList>
    </citation>
    <scope>NUCLEOTIDE SEQUENCE [LARGE SCALE GENOMIC DNA]</scope>
    <source>
        <strain evidence="2 3">CGMCC 1.7659</strain>
    </source>
</reference>
<name>A0A1I4V9R5_9GAMM</name>
<keyword evidence="3" id="KW-1185">Reference proteome</keyword>
<dbReference type="InterPro" id="IPR059226">
    <property type="entry name" value="Choice_anch_Q_dom"/>
</dbReference>
<feature type="chain" id="PRO_5011499070" evidence="1">
    <location>
        <begin position="23"/>
        <end position="1022"/>
    </location>
</feature>
<dbReference type="OrthoDB" id="5798956at2"/>
<keyword evidence="1" id="KW-0732">Signal</keyword>
<dbReference type="PANTHER" id="PTHR11319">
    <property type="entry name" value="G PROTEIN-COUPLED RECEPTOR-RELATED"/>
    <property type="match status" value="1"/>
</dbReference>
<dbReference type="InterPro" id="IPR011050">
    <property type="entry name" value="Pectin_lyase_fold/virulence"/>
</dbReference>